<dbReference type="Proteomes" id="UP000091956">
    <property type="component" value="Unassembled WGS sequence"/>
</dbReference>
<dbReference type="GO" id="GO:0016020">
    <property type="term" value="C:membrane"/>
    <property type="evidence" value="ECO:0007669"/>
    <property type="project" value="UniProtKB-SubCell"/>
</dbReference>
<feature type="compositionally biased region" description="Polar residues" evidence="5">
    <location>
        <begin position="93"/>
        <end position="104"/>
    </location>
</feature>
<evidence type="ECO:0000256" key="5">
    <source>
        <dbReference type="SAM" id="MobiDB-lite"/>
    </source>
</evidence>
<dbReference type="InterPro" id="IPR001969">
    <property type="entry name" value="Aspartic_peptidase_AS"/>
</dbReference>
<dbReference type="RefSeq" id="XP_018134427.1">
    <property type="nucleotide sequence ID" value="XM_018270850.2"/>
</dbReference>
<feature type="region of interest" description="Disordered" evidence="5">
    <location>
        <begin position="394"/>
        <end position="426"/>
    </location>
</feature>
<dbReference type="InterPro" id="IPR051694">
    <property type="entry name" value="Immunoregulatory_rcpt-like"/>
</dbReference>
<organism evidence="7 8">
    <name type="scientific">Pseudogymnoascus verrucosus</name>
    <dbReference type="NCBI Taxonomy" id="342668"/>
    <lineage>
        <taxon>Eukaryota</taxon>
        <taxon>Fungi</taxon>
        <taxon>Dikarya</taxon>
        <taxon>Ascomycota</taxon>
        <taxon>Pezizomycotina</taxon>
        <taxon>Leotiomycetes</taxon>
        <taxon>Thelebolales</taxon>
        <taxon>Thelebolaceae</taxon>
        <taxon>Pseudogymnoascus</taxon>
    </lineage>
</organism>
<dbReference type="PANTHER" id="PTHR15549:SF30">
    <property type="entry name" value="MID2 DOMAIN-CONTAINING PROTEIN"/>
    <property type="match status" value="1"/>
</dbReference>
<dbReference type="STRING" id="342668.A0A1B8GXX8"/>
<sequence>MCAGKANALPNTHAVLRATIIVDTGSSTTATTTTSHSSSKASSTSTTTADSSTTSTTADSTTLIPSTTSETTSDSTSTSESTVADTTVPAAAENSSSATPVAGTQLSSPQLAGIVVASVGAAVLAIAAIAVAACLRRRRRRSRERDSDTNSLPFQNDPSKGEKYYQNGLGNGPTGPAGLKKIPPPRFPLEYGDPGITLPTDQIGVAVSPEVKQYAMPTNGLPGKPKLRLYVPPEPVAKDIAHPMPRKENDYYDQGVPSRDSAMTQFEEDSTPYTPFSYEEDNTVYYGLPNDDAKSSLPAITPATLQRAGSSGNGLRPQEVRKPGLSFSKPLQLGTATSSVYSGRSSPRDSAANYQNSRQPQQSPYRSYAPYRQGSQQEAAELPTDYNNQAYAPETTLVPAPLRRKSHVNNRRSADLSPVVESPVSYPKIPKLSPTFAYPPPKQPNFQRLQNPRMSAGSGMSTESTSSSLLEKRRGKEQADALVLGGVDGRAAGGGKNGWRVVPGSGGGNGGGDSGWRPQQNGNQRSFMNLQGERGQVPMSPSPWELTPKKMGDDLFLTVR</sequence>
<evidence type="ECO:0000256" key="1">
    <source>
        <dbReference type="ARBA" id="ARBA00004167"/>
    </source>
</evidence>
<gene>
    <name evidence="7" type="ORF">VE01_01326</name>
</gene>
<name>A0A1B8GXX8_9PEZI</name>
<dbReference type="AlphaFoldDB" id="A0A1B8GXX8"/>
<accession>A0A1B8GXX8</accession>
<reference evidence="7 8" key="1">
    <citation type="submission" date="2016-03" db="EMBL/GenBank/DDBJ databases">
        <title>Comparative genomics of Pseudogymnoascus destructans, the fungus causing white-nose syndrome of bats.</title>
        <authorList>
            <person name="Palmer J.M."/>
            <person name="Drees K.P."/>
            <person name="Foster J.T."/>
            <person name="Lindner D.L."/>
        </authorList>
    </citation>
    <scope>NUCLEOTIDE SEQUENCE [LARGE SCALE GENOMIC DNA]</scope>
    <source>
        <strain evidence="7 8">UAMH 10579</strain>
    </source>
</reference>
<dbReference type="GeneID" id="28834712"/>
<dbReference type="PROSITE" id="PS00141">
    <property type="entry name" value="ASP_PROTEASE"/>
    <property type="match status" value="1"/>
</dbReference>
<evidence type="ECO:0000256" key="3">
    <source>
        <dbReference type="ARBA" id="ARBA00022989"/>
    </source>
</evidence>
<protein>
    <submittedName>
        <fullName evidence="7">Uncharacterized protein</fullName>
    </submittedName>
</protein>
<feature type="compositionally biased region" description="Polar residues" evidence="5">
    <location>
        <begin position="519"/>
        <end position="529"/>
    </location>
</feature>
<evidence type="ECO:0000313" key="8">
    <source>
        <dbReference type="Proteomes" id="UP000091956"/>
    </source>
</evidence>
<feature type="compositionally biased region" description="Polar residues" evidence="5">
    <location>
        <begin position="149"/>
        <end position="158"/>
    </location>
</feature>
<dbReference type="GO" id="GO:0071944">
    <property type="term" value="C:cell periphery"/>
    <property type="evidence" value="ECO:0007669"/>
    <property type="project" value="UniProtKB-ARBA"/>
</dbReference>
<dbReference type="OrthoDB" id="3946741at2759"/>
<evidence type="ECO:0000256" key="2">
    <source>
        <dbReference type="ARBA" id="ARBA00022692"/>
    </source>
</evidence>
<feature type="region of interest" description="Disordered" evidence="5">
    <location>
        <begin position="494"/>
        <end position="560"/>
    </location>
</feature>
<feature type="transmembrane region" description="Helical" evidence="6">
    <location>
        <begin position="111"/>
        <end position="135"/>
    </location>
</feature>
<feature type="compositionally biased region" description="Gly residues" evidence="5">
    <location>
        <begin position="504"/>
        <end position="514"/>
    </location>
</feature>
<feature type="region of interest" description="Disordered" evidence="5">
    <location>
        <begin position="305"/>
        <end position="379"/>
    </location>
</feature>
<proteinExistence type="predicted"/>
<evidence type="ECO:0000256" key="4">
    <source>
        <dbReference type="ARBA" id="ARBA00023136"/>
    </source>
</evidence>
<comment type="subcellular location">
    <subcellularLocation>
        <location evidence="1">Membrane</location>
        <topology evidence="1">Single-pass membrane protein</topology>
    </subcellularLocation>
</comment>
<feature type="compositionally biased region" description="Polar residues" evidence="5">
    <location>
        <begin position="334"/>
        <end position="345"/>
    </location>
</feature>
<feature type="region of interest" description="Disordered" evidence="5">
    <location>
        <begin position="27"/>
        <end position="104"/>
    </location>
</feature>
<feature type="compositionally biased region" description="Polar residues" evidence="5">
    <location>
        <begin position="444"/>
        <end position="453"/>
    </location>
</feature>
<dbReference type="PANTHER" id="PTHR15549">
    <property type="entry name" value="PAIRED IMMUNOGLOBULIN-LIKE TYPE 2 RECEPTOR"/>
    <property type="match status" value="1"/>
</dbReference>
<keyword evidence="2 6" id="KW-0812">Transmembrane</keyword>
<feature type="compositionally biased region" description="Low complexity" evidence="5">
    <location>
        <begin position="27"/>
        <end position="88"/>
    </location>
</feature>
<feature type="region of interest" description="Disordered" evidence="5">
    <location>
        <begin position="442"/>
        <end position="477"/>
    </location>
</feature>
<evidence type="ECO:0000256" key="6">
    <source>
        <dbReference type="SAM" id="Phobius"/>
    </source>
</evidence>
<feature type="compositionally biased region" description="Polar residues" evidence="5">
    <location>
        <begin position="352"/>
        <end position="365"/>
    </location>
</feature>
<keyword evidence="3 6" id="KW-1133">Transmembrane helix</keyword>
<keyword evidence="4 6" id="KW-0472">Membrane</keyword>
<reference evidence="8" key="2">
    <citation type="journal article" date="2018" name="Nat. Commun.">
        <title>Extreme sensitivity to ultraviolet light in the fungal pathogen causing white-nose syndrome of bats.</title>
        <authorList>
            <person name="Palmer J.M."/>
            <person name="Drees K.P."/>
            <person name="Foster J.T."/>
            <person name="Lindner D.L."/>
        </authorList>
    </citation>
    <scope>NUCLEOTIDE SEQUENCE [LARGE SCALE GENOMIC DNA]</scope>
    <source>
        <strain evidence="8">UAMH 10579</strain>
    </source>
</reference>
<feature type="region of interest" description="Disordered" evidence="5">
    <location>
        <begin position="138"/>
        <end position="183"/>
    </location>
</feature>
<feature type="compositionally biased region" description="Low complexity" evidence="5">
    <location>
        <begin position="454"/>
        <end position="469"/>
    </location>
</feature>
<keyword evidence="8" id="KW-1185">Reference proteome</keyword>
<dbReference type="GO" id="GO:0004190">
    <property type="term" value="F:aspartic-type endopeptidase activity"/>
    <property type="evidence" value="ECO:0007669"/>
    <property type="project" value="InterPro"/>
</dbReference>
<evidence type="ECO:0000313" key="7">
    <source>
        <dbReference type="EMBL" id="OBU00695.1"/>
    </source>
</evidence>
<dbReference type="GO" id="GO:0006508">
    <property type="term" value="P:proteolysis"/>
    <property type="evidence" value="ECO:0007669"/>
    <property type="project" value="InterPro"/>
</dbReference>
<dbReference type="EMBL" id="KV460208">
    <property type="protein sequence ID" value="OBU00695.1"/>
    <property type="molecule type" value="Genomic_DNA"/>
</dbReference>